<keyword evidence="2" id="KW-1185">Reference proteome</keyword>
<dbReference type="Proteomes" id="UP001597399">
    <property type="component" value="Unassembled WGS sequence"/>
</dbReference>
<comment type="caution">
    <text evidence="1">The sequence shown here is derived from an EMBL/GenBank/DDBJ whole genome shotgun (WGS) entry which is preliminary data.</text>
</comment>
<gene>
    <name evidence="1" type="ORF">ACFSUE_15125</name>
</gene>
<reference evidence="2" key="1">
    <citation type="journal article" date="2019" name="Int. J. Syst. Evol. Microbiol.">
        <title>The Global Catalogue of Microorganisms (GCM) 10K type strain sequencing project: providing services to taxonomists for standard genome sequencing and annotation.</title>
        <authorList>
            <consortium name="The Broad Institute Genomics Platform"/>
            <consortium name="The Broad Institute Genome Sequencing Center for Infectious Disease"/>
            <person name="Wu L."/>
            <person name="Ma J."/>
        </authorList>
    </citation>
    <scope>NUCLEOTIDE SEQUENCE [LARGE SCALE GENOMIC DNA]</scope>
    <source>
        <strain evidence="2">TISTR 2466</strain>
    </source>
</reference>
<dbReference type="RefSeq" id="WP_253064529.1">
    <property type="nucleotide sequence ID" value="NZ_JAMXWM010000031.1"/>
</dbReference>
<dbReference type="Pfam" id="PF22398">
    <property type="entry name" value="DUF6978"/>
    <property type="match status" value="1"/>
</dbReference>
<dbReference type="EMBL" id="JBHUMQ010000034">
    <property type="protein sequence ID" value="MFD2694946.1"/>
    <property type="molecule type" value="Genomic_DNA"/>
</dbReference>
<evidence type="ECO:0000313" key="2">
    <source>
        <dbReference type="Proteomes" id="UP001597399"/>
    </source>
</evidence>
<protein>
    <submittedName>
        <fullName evidence="1">DUF6978 family protein</fullName>
    </submittedName>
</protein>
<organism evidence="1 2">
    <name type="scientific">Sporolactobacillus shoreicorticis</name>
    <dbReference type="NCBI Taxonomy" id="1923877"/>
    <lineage>
        <taxon>Bacteria</taxon>
        <taxon>Bacillati</taxon>
        <taxon>Bacillota</taxon>
        <taxon>Bacilli</taxon>
        <taxon>Bacillales</taxon>
        <taxon>Sporolactobacillaceae</taxon>
        <taxon>Sporolactobacillus</taxon>
    </lineage>
</organism>
<accession>A0ABW5S567</accession>
<evidence type="ECO:0000313" key="1">
    <source>
        <dbReference type="EMBL" id="MFD2694946.1"/>
    </source>
</evidence>
<dbReference type="InterPro" id="IPR053916">
    <property type="entry name" value="DUF6978"/>
</dbReference>
<name>A0ABW5S567_9BACL</name>
<proteinExistence type="predicted"/>
<sequence length="159" mass="18433">MERPSLSEKQVNHLLNLLKLVAKKHIIINLGPGERNHFDLIDAGNNYKFRINYFVARSKLPKMSIHIQELTNNIGLFRINIDPIGFHKNSDGVVYGNRMMQYSLSEWDLKNDSCTYFRALPLPSKYFPMIDSLIDVFQSFLEYTNVRKDGSINFGSTLF</sequence>